<dbReference type="Proteomes" id="UP001420932">
    <property type="component" value="Unassembled WGS sequence"/>
</dbReference>
<dbReference type="PROSITE" id="PS51375">
    <property type="entry name" value="PPR"/>
    <property type="match status" value="5"/>
</dbReference>
<dbReference type="Gene3D" id="1.25.40.10">
    <property type="entry name" value="Tetratricopeptide repeat domain"/>
    <property type="match status" value="3"/>
</dbReference>
<evidence type="ECO:0000313" key="5">
    <source>
        <dbReference type="Proteomes" id="UP001420932"/>
    </source>
</evidence>
<dbReference type="InterPro" id="IPR011990">
    <property type="entry name" value="TPR-like_helical_dom_sf"/>
</dbReference>
<keyword evidence="5" id="KW-1185">Reference proteome</keyword>
<feature type="repeat" description="PPR" evidence="3">
    <location>
        <begin position="166"/>
        <end position="200"/>
    </location>
</feature>
<evidence type="ECO:0000313" key="4">
    <source>
        <dbReference type="EMBL" id="KAK9150103.1"/>
    </source>
</evidence>
<keyword evidence="2" id="KW-0677">Repeat</keyword>
<feature type="repeat" description="PPR" evidence="3">
    <location>
        <begin position="201"/>
        <end position="235"/>
    </location>
</feature>
<dbReference type="InterPro" id="IPR002885">
    <property type="entry name" value="PPR_rpt"/>
</dbReference>
<accession>A0AAP0KCK6</accession>
<reference evidence="4 5" key="1">
    <citation type="submission" date="2024-01" db="EMBL/GenBank/DDBJ databases">
        <title>Genome assemblies of Stephania.</title>
        <authorList>
            <person name="Yang L."/>
        </authorList>
    </citation>
    <scope>NUCLEOTIDE SEQUENCE [LARGE SCALE GENOMIC DNA]</scope>
    <source>
        <strain evidence="4">YNDBR</strain>
        <tissue evidence="4">Leaf</tissue>
    </source>
</reference>
<comment type="caution">
    <text evidence="4">The sequence shown here is derived from an EMBL/GenBank/DDBJ whole genome shotgun (WGS) entry which is preliminary data.</text>
</comment>
<dbReference type="Pfam" id="PF13041">
    <property type="entry name" value="PPR_2"/>
    <property type="match status" value="1"/>
</dbReference>
<dbReference type="NCBIfam" id="TIGR00756">
    <property type="entry name" value="PPR"/>
    <property type="match status" value="5"/>
</dbReference>
<evidence type="ECO:0000256" key="2">
    <source>
        <dbReference type="ARBA" id="ARBA00022737"/>
    </source>
</evidence>
<dbReference type="AlphaFoldDB" id="A0AAP0KCK6"/>
<dbReference type="Pfam" id="PF01535">
    <property type="entry name" value="PPR"/>
    <property type="match status" value="2"/>
</dbReference>
<dbReference type="EMBL" id="JBBNAF010000004">
    <property type="protein sequence ID" value="KAK9150103.1"/>
    <property type="molecule type" value="Genomic_DNA"/>
</dbReference>
<sequence length="369" mass="42299">MVSRLNSNAPILDPLKRLYHKDWLSPNEVLKIFKPLIDPNHVLYAFDKISQRKDYQPNEALYSLIIQKLSQARKFNAIEHILSRIKAEPRGFRVSDDFFYNVIKIYGNVGGHIDKAIETLFSMPEYHCWPTVKTFSCVLNMLVCAKQFDVIHEVYLGAPKLGVEIDTCCLNILIKGLCECGKFDAAFELLDELPKQGLKPSVRTYSTIMHFLCERGRVEEAFEVYKRMEEEGVNPDTIVFNTLVSGLCRRGRVAEGMELFERMGLKGCSPNSGTYLAVMYGLLGSKMFVEAKNLMDQMISKRMLPSYVSFKLLIHGLCDENLLGDVDSVLMMMVRQGFVPKMGMWRKIMESMASRRMIERCLLDDIKLL</sequence>
<feature type="repeat" description="PPR" evidence="3">
    <location>
        <begin position="236"/>
        <end position="270"/>
    </location>
</feature>
<comment type="similarity">
    <text evidence="1">Belongs to the PPR family. P subfamily.</text>
</comment>
<evidence type="ECO:0000256" key="1">
    <source>
        <dbReference type="ARBA" id="ARBA00007626"/>
    </source>
</evidence>
<feature type="repeat" description="PPR" evidence="3">
    <location>
        <begin position="306"/>
        <end position="340"/>
    </location>
</feature>
<evidence type="ECO:0000256" key="3">
    <source>
        <dbReference type="PROSITE-ProRule" id="PRU00708"/>
    </source>
</evidence>
<proteinExistence type="inferred from homology"/>
<organism evidence="4 5">
    <name type="scientific">Stephania yunnanensis</name>
    <dbReference type="NCBI Taxonomy" id="152371"/>
    <lineage>
        <taxon>Eukaryota</taxon>
        <taxon>Viridiplantae</taxon>
        <taxon>Streptophyta</taxon>
        <taxon>Embryophyta</taxon>
        <taxon>Tracheophyta</taxon>
        <taxon>Spermatophyta</taxon>
        <taxon>Magnoliopsida</taxon>
        <taxon>Ranunculales</taxon>
        <taxon>Menispermaceae</taxon>
        <taxon>Menispermoideae</taxon>
        <taxon>Cissampelideae</taxon>
        <taxon>Stephania</taxon>
    </lineage>
</organism>
<protein>
    <recommendedName>
        <fullName evidence="6">Pentatricopeptide repeat-containing protein</fullName>
    </recommendedName>
</protein>
<gene>
    <name evidence="4" type="ORF">Syun_008412</name>
</gene>
<evidence type="ECO:0008006" key="6">
    <source>
        <dbReference type="Google" id="ProtNLM"/>
    </source>
</evidence>
<name>A0AAP0KCK6_9MAGN</name>
<feature type="repeat" description="PPR" evidence="3">
    <location>
        <begin position="271"/>
        <end position="305"/>
    </location>
</feature>
<dbReference type="PANTHER" id="PTHR47941">
    <property type="entry name" value="PENTATRICOPEPTIDE REPEAT-CONTAINING PROTEIN 3, MITOCHONDRIAL"/>
    <property type="match status" value="1"/>
</dbReference>
<dbReference type="Pfam" id="PF12854">
    <property type="entry name" value="PPR_1"/>
    <property type="match status" value="1"/>
</dbReference>